<dbReference type="AlphaFoldDB" id="A0AAV7QSL2"/>
<organism evidence="2 3">
    <name type="scientific">Pleurodeles waltl</name>
    <name type="common">Iberian ribbed newt</name>
    <dbReference type="NCBI Taxonomy" id="8319"/>
    <lineage>
        <taxon>Eukaryota</taxon>
        <taxon>Metazoa</taxon>
        <taxon>Chordata</taxon>
        <taxon>Craniata</taxon>
        <taxon>Vertebrata</taxon>
        <taxon>Euteleostomi</taxon>
        <taxon>Amphibia</taxon>
        <taxon>Batrachia</taxon>
        <taxon>Caudata</taxon>
        <taxon>Salamandroidea</taxon>
        <taxon>Salamandridae</taxon>
        <taxon>Pleurodelinae</taxon>
        <taxon>Pleurodeles</taxon>
    </lineage>
</organism>
<feature type="compositionally biased region" description="Basic residues" evidence="1">
    <location>
        <begin position="44"/>
        <end position="56"/>
    </location>
</feature>
<protein>
    <submittedName>
        <fullName evidence="2">Uncharacterized protein</fullName>
    </submittedName>
</protein>
<dbReference type="EMBL" id="JANPWB010000010">
    <property type="protein sequence ID" value="KAJ1142039.1"/>
    <property type="molecule type" value="Genomic_DNA"/>
</dbReference>
<accession>A0AAV7QSL2</accession>
<gene>
    <name evidence="2" type="ORF">NDU88_008367</name>
</gene>
<name>A0AAV7QSL2_PLEWA</name>
<feature type="compositionally biased region" description="Basic and acidic residues" evidence="1">
    <location>
        <begin position="27"/>
        <end position="43"/>
    </location>
</feature>
<evidence type="ECO:0000313" key="3">
    <source>
        <dbReference type="Proteomes" id="UP001066276"/>
    </source>
</evidence>
<keyword evidence="3" id="KW-1185">Reference proteome</keyword>
<evidence type="ECO:0000256" key="1">
    <source>
        <dbReference type="SAM" id="MobiDB-lite"/>
    </source>
</evidence>
<comment type="caution">
    <text evidence="2">The sequence shown here is derived from an EMBL/GenBank/DDBJ whole genome shotgun (WGS) entry which is preliminary data.</text>
</comment>
<feature type="region of interest" description="Disordered" evidence="1">
    <location>
        <begin position="1"/>
        <end position="104"/>
    </location>
</feature>
<evidence type="ECO:0000313" key="2">
    <source>
        <dbReference type="EMBL" id="KAJ1142039.1"/>
    </source>
</evidence>
<reference evidence="2" key="1">
    <citation type="journal article" date="2022" name="bioRxiv">
        <title>Sequencing and chromosome-scale assembly of the giantPleurodeles waltlgenome.</title>
        <authorList>
            <person name="Brown T."/>
            <person name="Elewa A."/>
            <person name="Iarovenko S."/>
            <person name="Subramanian E."/>
            <person name="Araus A.J."/>
            <person name="Petzold A."/>
            <person name="Susuki M."/>
            <person name="Suzuki K.-i.T."/>
            <person name="Hayashi T."/>
            <person name="Toyoda A."/>
            <person name="Oliveira C."/>
            <person name="Osipova E."/>
            <person name="Leigh N.D."/>
            <person name="Simon A."/>
            <person name="Yun M.H."/>
        </authorList>
    </citation>
    <scope>NUCLEOTIDE SEQUENCE</scope>
    <source>
        <strain evidence="2">20211129_DDA</strain>
        <tissue evidence="2">Liver</tissue>
    </source>
</reference>
<dbReference type="Proteomes" id="UP001066276">
    <property type="component" value="Chromosome 6"/>
</dbReference>
<proteinExistence type="predicted"/>
<sequence length="151" mass="17035">MSRGHFPEPGSRVAGQRPGYSGRPGKRRDCSAGRGGEKPDRNARRGGRQLTAKKRRGNADTEVGPSRRIFTERFAMPQCFRRAHTGSDPNQSLQRDEPTNDENEIATHHLLLQICASLQRFNGKLDTRTMRLDHIKAQSDKHDDCIEEVES</sequence>